<reference evidence="2" key="1">
    <citation type="submission" date="2023-10" db="EMBL/GenBank/DDBJ databases">
        <authorList>
            <person name="Chen Y."/>
            <person name="Shah S."/>
            <person name="Dougan E. K."/>
            <person name="Thang M."/>
            <person name="Chan C."/>
        </authorList>
    </citation>
    <scope>NUCLEOTIDE SEQUENCE [LARGE SCALE GENOMIC DNA]</scope>
</reference>
<proteinExistence type="predicted"/>
<dbReference type="Proteomes" id="UP001189429">
    <property type="component" value="Unassembled WGS sequence"/>
</dbReference>
<evidence type="ECO:0000256" key="1">
    <source>
        <dbReference type="SAM" id="MobiDB-lite"/>
    </source>
</evidence>
<dbReference type="EMBL" id="CAUYUJ010020781">
    <property type="protein sequence ID" value="CAK0900468.1"/>
    <property type="molecule type" value="Genomic_DNA"/>
</dbReference>
<name>A0ABN9XQL3_9DINO</name>
<keyword evidence="3" id="KW-1185">Reference proteome</keyword>
<feature type="region of interest" description="Disordered" evidence="1">
    <location>
        <begin position="98"/>
        <end position="137"/>
    </location>
</feature>
<accession>A0ABN9XQL3</accession>
<sequence length="137" mass="14700">MSSNLRECTGVDATEHVELEELAVDGGEERFFDVLRGRYPVREVADGVGDAPKTEKGELPSACAGRVRTIFMQAQRGGAELPDAASVFSCSEVSSRWGPTRGRLGGQRAAVGRGRARHGAEDRVPEGAARARRPHGR</sequence>
<protein>
    <submittedName>
        <fullName evidence="2">Uncharacterized protein</fullName>
    </submittedName>
</protein>
<organism evidence="2 3">
    <name type="scientific">Prorocentrum cordatum</name>
    <dbReference type="NCBI Taxonomy" id="2364126"/>
    <lineage>
        <taxon>Eukaryota</taxon>
        <taxon>Sar</taxon>
        <taxon>Alveolata</taxon>
        <taxon>Dinophyceae</taxon>
        <taxon>Prorocentrales</taxon>
        <taxon>Prorocentraceae</taxon>
        <taxon>Prorocentrum</taxon>
    </lineage>
</organism>
<comment type="caution">
    <text evidence="2">The sequence shown here is derived from an EMBL/GenBank/DDBJ whole genome shotgun (WGS) entry which is preliminary data.</text>
</comment>
<evidence type="ECO:0000313" key="3">
    <source>
        <dbReference type="Proteomes" id="UP001189429"/>
    </source>
</evidence>
<evidence type="ECO:0000313" key="2">
    <source>
        <dbReference type="EMBL" id="CAK0900468.1"/>
    </source>
</evidence>
<gene>
    <name evidence="2" type="ORF">PCOR1329_LOCUS77737</name>
</gene>